<protein>
    <submittedName>
        <fullName evidence="2">Uncharacterized protein</fullName>
    </submittedName>
</protein>
<keyword evidence="1" id="KW-0349">Heme</keyword>
<evidence type="ECO:0000313" key="2">
    <source>
        <dbReference type="Ensembl" id="ENSNMLP00000013778.1"/>
    </source>
</evidence>
<evidence type="ECO:0000256" key="1">
    <source>
        <dbReference type="PIRSR" id="PIRSR619791-2"/>
    </source>
</evidence>
<dbReference type="GO" id="GO:0004601">
    <property type="term" value="F:peroxidase activity"/>
    <property type="evidence" value="ECO:0007669"/>
    <property type="project" value="InterPro"/>
</dbReference>
<dbReference type="GO" id="GO:0046872">
    <property type="term" value="F:metal ion binding"/>
    <property type="evidence" value="ECO:0007669"/>
    <property type="project" value="UniProtKB-KW"/>
</dbReference>
<evidence type="ECO:0000313" key="3">
    <source>
        <dbReference type="Proteomes" id="UP000694523"/>
    </source>
</evidence>
<dbReference type="PRINTS" id="PR00457">
    <property type="entry name" value="ANPEROXIDASE"/>
</dbReference>
<dbReference type="GO" id="GO:0006979">
    <property type="term" value="P:response to oxidative stress"/>
    <property type="evidence" value="ECO:0007669"/>
    <property type="project" value="InterPro"/>
</dbReference>
<keyword evidence="1" id="KW-0479">Metal-binding</keyword>
<dbReference type="Gene3D" id="1.10.640.10">
    <property type="entry name" value="Haem peroxidase domain superfamily, animal type"/>
    <property type="match status" value="1"/>
</dbReference>
<dbReference type="PANTHER" id="PTHR11475:SF63">
    <property type="entry name" value="EOSINOPHIL PEROXIDASE"/>
    <property type="match status" value="1"/>
</dbReference>
<dbReference type="AlphaFoldDB" id="A0A8C6WKE0"/>
<dbReference type="InterPro" id="IPR037120">
    <property type="entry name" value="Haem_peroxidase_sf_animal"/>
</dbReference>
<dbReference type="Proteomes" id="UP000694523">
    <property type="component" value="Unplaced"/>
</dbReference>
<reference evidence="2" key="1">
    <citation type="submission" date="2025-08" db="UniProtKB">
        <authorList>
            <consortium name="Ensembl"/>
        </authorList>
    </citation>
    <scope>IDENTIFICATION</scope>
</reference>
<keyword evidence="1" id="KW-0408">Iron</keyword>
<organism evidence="2 3">
    <name type="scientific">Neogobius melanostomus</name>
    <name type="common">round goby</name>
    <dbReference type="NCBI Taxonomy" id="47308"/>
    <lineage>
        <taxon>Eukaryota</taxon>
        <taxon>Metazoa</taxon>
        <taxon>Chordata</taxon>
        <taxon>Craniata</taxon>
        <taxon>Vertebrata</taxon>
        <taxon>Euteleostomi</taxon>
        <taxon>Actinopterygii</taxon>
        <taxon>Neopterygii</taxon>
        <taxon>Teleostei</taxon>
        <taxon>Neoteleostei</taxon>
        <taxon>Acanthomorphata</taxon>
        <taxon>Gobiaria</taxon>
        <taxon>Gobiiformes</taxon>
        <taxon>Gobioidei</taxon>
        <taxon>Gobiidae</taxon>
        <taxon>Benthophilinae</taxon>
        <taxon>Neogobiini</taxon>
        <taxon>Neogobius</taxon>
    </lineage>
</organism>
<dbReference type="PROSITE" id="PS50292">
    <property type="entry name" value="PEROXIDASE_3"/>
    <property type="match status" value="1"/>
</dbReference>
<sequence length="368" mass="41736">MTGDANAKEVPCFVGGDVRSNENIALTALHTLMLREHNRLARKLSNLNPHWDGERLYQEARKILGGMSQVITYRDYLGFIVGPDAMAKRLSVYPGYDSEVNPGISNVFATAALRFGHLTIQPYVFRLDKNYEEHPDYPSPLLHKAFFAPWRVVFEGGVDPILRGLIGRPAKLNTQEHMAPDEIREKLFKFSEDLALDLASLNMQRGRDHGLPGYNAWRKFCGLSQPSNMYELGKVLRNYQMAQRLMILWWENNGVFTERQKRSLRDVSFARIICDNTGITEVPEQPFWFRPRGSGYSSCSNIPEMDLSPGRRTHSTCFVEMCSADTAPPSYRQGSALEANLTSGLSKRDLKSNEQVKQVVLMPDSLSR</sequence>
<dbReference type="InterPro" id="IPR010255">
    <property type="entry name" value="Haem_peroxidase_sf"/>
</dbReference>
<dbReference type="Pfam" id="PF03098">
    <property type="entry name" value="An_peroxidase"/>
    <property type="match status" value="1"/>
</dbReference>
<dbReference type="InterPro" id="IPR019791">
    <property type="entry name" value="Haem_peroxidase_animal"/>
</dbReference>
<accession>A0A8C6WKE0</accession>
<dbReference type="SUPFAM" id="SSF48113">
    <property type="entry name" value="Heme-dependent peroxidases"/>
    <property type="match status" value="1"/>
</dbReference>
<dbReference type="GO" id="GO:0005615">
    <property type="term" value="C:extracellular space"/>
    <property type="evidence" value="ECO:0007669"/>
    <property type="project" value="TreeGrafter"/>
</dbReference>
<dbReference type="Ensembl" id="ENSNMLT00000015502.1">
    <property type="protein sequence ID" value="ENSNMLP00000013778.1"/>
    <property type="gene ID" value="ENSNMLG00000009219.1"/>
</dbReference>
<name>A0A8C6WKE0_9GOBI</name>
<keyword evidence="3" id="KW-1185">Reference proteome</keyword>
<feature type="binding site" description="axial binding residue" evidence="1">
    <location>
        <position position="117"/>
    </location>
    <ligand>
        <name>heme b</name>
        <dbReference type="ChEBI" id="CHEBI:60344"/>
    </ligand>
    <ligandPart>
        <name>Fe</name>
        <dbReference type="ChEBI" id="CHEBI:18248"/>
    </ligandPart>
</feature>
<dbReference type="PANTHER" id="PTHR11475">
    <property type="entry name" value="OXIDASE/PEROXIDASE"/>
    <property type="match status" value="1"/>
</dbReference>
<reference evidence="2" key="2">
    <citation type="submission" date="2025-09" db="UniProtKB">
        <authorList>
            <consortium name="Ensembl"/>
        </authorList>
    </citation>
    <scope>IDENTIFICATION</scope>
</reference>
<proteinExistence type="predicted"/>
<dbReference type="GO" id="GO:0020037">
    <property type="term" value="F:heme binding"/>
    <property type="evidence" value="ECO:0007669"/>
    <property type="project" value="InterPro"/>
</dbReference>